<feature type="binding site" evidence="12">
    <location>
        <position position="30"/>
    </location>
    <ligand>
        <name>Mg(2+)</name>
        <dbReference type="ChEBI" id="CHEBI:18420"/>
    </ligand>
</feature>
<feature type="binding site" evidence="11">
    <location>
        <position position="69"/>
    </location>
    <ligand>
        <name>GTP</name>
        <dbReference type="ChEBI" id="CHEBI:37565"/>
    </ligand>
</feature>
<proteinExistence type="inferred from homology"/>
<dbReference type="GO" id="GO:0005794">
    <property type="term" value="C:Golgi apparatus"/>
    <property type="evidence" value="ECO:0007669"/>
    <property type="project" value="UniProtKB-SubCell"/>
</dbReference>
<evidence type="ECO:0000256" key="3">
    <source>
        <dbReference type="ARBA" id="ARBA00022448"/>
    </source>
</evidence>
<evidence type="ECO:0000256" key="13">
    <source>
        <dbReference type="RuleBase" id="RU003925"/>
    </source>
</evidence>
<keyword evidence="12" id="KW-0460">Magnesium</keyword>
<dbReference type="CDD" id="cd04155">
    <property type="entry name" value="Arl3"/>
    <property type="match status" value="1"/>
</dbReference>
<feature type="binding site" evidence="11">
    <location>
        <begin position="23"/>
        <end position="30"/>
    </location>
    <ligand>
        <name>GTP</name>
        <dbReference type="ChEBI" id="CHEBI:37565"/>
    </ligand>
</feature>
<evidence type="ECO:0000256" key="1">
    <source>
        <dbReference type="ARBA" id="ARBA00004555"/>
    </source>
</evidence>
<dbReference type="GO" id="GO:0046872">
    <property type="term" value="F:metal ion binding"/>
    <property type="evidence" value="ECO:0007669"/>
    <property type="project" value="UniProtKB-KW"/>
</dbReference>
<evidence type="ECO:0000313" key="14">
    <source>
        <dbReference type="EMBL" id="CAE0840519.1"/>
    </source>
</evidence>
<dbReference type="Pfam" id="PF00025">
    <property type="entry name" value="Arf"/>
    <property type="match status" value="1"/>
</dbReference>
<keyword evidence="5 11" id="KW-0547">Nucleotide-binding</keyword>
<dbReference type="InterPro" id="IPR027417">
    <property type="entry name" value="P-loop_NTPase"/>
</dbReference>
<keyword evidence="9" id="KW-0449">Lipoprotein</keyword>
<dbReference type="GO" id="GO:0005525">
    <property type="term" value="F:GTP binding"/>
    <property type="evidence" value="ECO:0007669"/>
    <property type="project" value="UniProtKB-KW"/>
</dbReference>
<dbReference type="EMBL" id="HBJA01149403">
    <property type="protein sequence ID" value="CAE0840519.1"/>
    <property type="molecule type" value="Transcribed_RNA"/>
</dbReference>
<evidence type="ECO:0000256" key="4">
    <source>
        <dbReference type="ARBA" id="ARBA00022707"/>
    </source>
</evidence>
<evidence type="ECO:0000256" key="11">
    <source>
        <dbReference type="PIRSR" id="PIRSR606689-1"/>
    </source>
</evidence>
<feature type="binding site" evidence="12">
    <location>
        <position position="47"/>
    </location>
    <ligand>
        <name>Mg(2+)</name>
        <dbReference type="ChEBI" id="CHEBI:18420"/>
    </ligand>
</feature>
<dbReference type="PRINTS" id="PR00328">
    <property type="entry name" value="SAR1GTPBP"/>
</dbReference>
<evidence type="ECO:0000256" key="7">
    <source>
        <dbReference type="ARBA" id="ARBA00023034"/>
    </source>
</evidence>
<keyword evidence="12" id="KW-0479">Metal-binding</keyword>
<dbReference type="Gene3D" id="3.40.50.300">
    <property type="entry name" value="P-loop containing nucleotide triphosphate hydrolases"/>
    <property type="match status" value="1"/>
</dbReference>
<keyword evidence="7" id="KW-0333">Golgi apparatus</keyword>
<protein>
    <recommendedName>
        <fullName evidence="10">ADP-ribosylation factor-like protein 3</fullName>
    </recommendedName>
</protein>
<dbReference type="FunFam" id="3.40.50.300:FF:000281">
    <property type="entry name" value="ADP-ribosylation factor-like protein 3"/>
    <property type="match status" value="1"/>
</dbReference>
<comment type="similarity">
    <text evidence="2 13">Belongs to the small GTPase superfamily. Arf family.</text>
</comment>
<dbReference type="InterPro" id="IPR006689">
    <property type="entry name" value="Small_GTPase_ARF/SAR"/>
</dbReference>
<keyword evidence="8 11" id="KW-0342">GTP-binding</keyword>
<gene>
    <name evidence="14" type="ORF">EGYM00163_LOCUS51372</name>
</gene>
<organism evidence="14">
    <name type="scientific">Eutreptiella gymnastica</name>
    <dbReference type="NCBI Taxonomy" id="73025"/>
    <lineage>
        <taxon>Eukaryota</taxon>
        <taxon>Discoba</taxon>
        <taxon>Euglenozoa</taxon>
        <taxon>Euglenida</taxon>
        <taxon>Spirocuta</taxon>
        <taxon>Euglenophyceae</taxon>
        <taxon>Eutreptiales</taxon>
        <taxon>Eutreptiaceae</taxon>
        <taxon>Eutreptiella</taxon>
    </lineage>
</organism>
<comment type="subcellular location">
    <subcellularLocation>
        <location evidence="1">Golgi apparatus</location>
    </subcellularLocation>
</comment>
<dbReference type="NCBIfam" id="TIGR00231">
    <property type="entry name" value="small_GTP"/>
    <property type="match status" value="1"/>
</dbReference>
<evidence type="ECO:0000256" key="2">
    <source>
        <dbReference type="ARBA" id="ARBA00010290"/>
    </source>
</evidence>
<dbReference type="PROSITE" id="PS51417">
    <property type="entry name" value="ARF"/>
    <property type="match status" value="1"/>
</dbReference>
<keyword evidence="6" id="KW-0653">Protein transport</keyword>
<evidence type="ECO:0000256" key="8">
    <source>
        <dbReference type="ARBA" id="ARBA00023134"/>
    </source>
</evidence>
<name>A0A7S4GLJ1_9EUGL</name>
<dbReference type="InterPro" id="IPR005225">
    <property type="entry name" value="Small_GTP-bd"/>
</dbReference>
<dbReference type="SMART" id="SM00178">
    <property type="entry name" value="SAR"/>
    <property type="match status" value="1"/>
</dbReference>
<accession>A0A7S4GLJ1</accession>
<evidence type="ECO:0000256" key="9">
    <source>
        <dbReference type="ARBA" id="ARBA00023288"/>
    </source>
</evidence>
<dbReference type="AlphaFoldDB" id="A0A7S4GLJ1"/>
<dbReference type="SMART" id="SM00177">
    <property type="entry name" value="ARF"/>
    <property type="match status" value="1"/>
</dbReference>
<dbReference type="PANTHER" id="PTHR45697">
    <property type="entry name" value="ADP-RIBOSYLATION FACTOR-LIKE PROTEIN 2-RELATED"/>
    <property type="match status" value="1"/>
</dbReference>
<dbReference type="InterPro" id="IPR044612">
    <property type="entry name" value="ARL2/3"/>
</dbReference>
<keyword evidence="3" id="KW-0813">Transport</keyword>
<dbReference type="GO" id="GO:0015031">
    <property type="term" value="P:protein transport"/>
    <property type="evidence" value="ECO:0007669"/>
    <property type="project" value="UniProtKB-KW"/>
</dbReference>
<dbReference type="GO" id="GO:0003924">
    <property type="term" value="F:GTPase activity"/>
    <property type="evidence" value="ECO:0007669"/>
    <property type="project" value="InterPro"/>
</dbReference>
<sequence>MGLLTLLRGLKKNDKEARLLFLGLDNAGKTTCLKKLSDEDISHISPTQGFNIKSLSQEGFKLNAWDIGGQKAIRTYWPNYFENTDVLVYVVDAADEKRLAETGVELNQLLDNDSLKGCPVLVLANKQDLSNALSAADVSEKLGLTGIRDRKWQIQGCSAKNGEGLHEGMEWAVKALNS</sequence>
<evidence type="ECO:0000256" key="6">
    <source>
        <dbReference type="ARBA" id="ARBA00022927"/>
    </source>
</evidence>
<evidence type="ECO:0000256" key="5">
    <source>
        <dbReference type="ARBA" id="ARBA00022741"/>
    </source>
</evidence>
<dbReference type="SUPFAM" id="SSF52540">
    <property type="entry name" value="P-loop containing nucleoside triphosphate hydrolases"/>
    <property type="match status" value="1"/>
</dbReference>
<reference evidence="14" key="1">
    <citation type="submission" date="2021-01" db="EMBL/GenBank/DDBJ databases">
        <authorList>
            <person name="Corre E."/>
            <person name="Pelletier E."/>
            <person name="Niang G."/>
            <person name="Scheremetjew M."/>
            <person name="Finn R."/>
            <person name="Kale V."/>
            <person name="Holt S."/>
            <person name="Cochrane G."/>
            <person name="Meng A."/>
            <person name="Brown T."/>
            <person name="Cohen L."/>
        </authorList>
    </citation>
    <scope>NUCLEOTIDE SEQUENCE</scope>
    <source>
        <strain evidence="14">CCMP1594</strain>
    </source>
</reference>
<evidence type="ECO:0000256" key="10">
    <source>
        <dbReference type="ARBA" id="ARBA00040616"/>
    </source>
</evidence>
<keyword evidence="4" id="KW-0519">Myristate</keyword>
<feature type="binding site" evidence="11">
    <location>
        <begin position="125"/>
        <end position="128"/>
    </location>
    <ligand>
        <name>GTP</name>
        <dbReference type="ChEBI" id="CHEBI:37565"/>
    </ligand>
</feature>
<evidence type="ECO:0000256" key="12">
    <source>
        <dbReference type="PIRSR" id="PIRSR606689-2"/>
    </source>
</evidence>